<sequence>AVEDKVRELIEMLDSGLEQYKSYAEDMHRLNALLEKRGTELEIKRGKELLNERQN</sequence>
<protein>
    <submittedName>
        <fullName evidence="1">Uncharacterized protein</fullName>
    </submittedName>
</protein>
<dbReference type="AlphaFoldDB" id="X1TGQ1"/>
<organism evidence="1">
    <name type="scientific">marine sediment metagenome</name>
    <dbReference type="NCBI Taxonomy" id="412755"/>
    <lineage>
        <taxon>unclassified sequences</taxon>
        <taxon>metagenomes</taxon>
        <taxon>ecological metagenomes</taxon>
    </lineage>
</organism>
<proteinExistence type="predicted"/>
<reference evidence="1" key="1">
    <citation type="journal article" date="2014" name="Front. Microbiol.">
        <title>High frequency of phylogenetically diverse reductive dehalogenase-homologous genes in deep subseafloor sedimentary metagenomes.</title>
        <authorList>
            <person name="Kawai M."/>
            <person name="Futagami T."/>
            <person name="Toyoda A."/>
            <person name="Takaki Y."/>
            <person name="Nishi S."/>
            <person name="Hori S."/>
            <person name="Arai W."/>
            <person name="Tsubouchi T."/>
            <person name="Morono Y."/>
            <person name="Uchiyama I."/>
            <person name="Ito T."/>
            <person name="Fujiyama A."/>
            <person name="Inagaki F."/>
            <person name="Takami H."/>
        </authorList>
    </citation>
    <scope>NUCLEOTIDE SEQUENCE</scope>
    <source>
        <strain evidence="1">Expedition CK06-06</strain>
    </source>
</reference>
<dbReference type="EMBL" id="BARW01034257">
    <property type="protein sequence ID" value="GAJ04468.1"/>
    <property type="molecule type" value="Genomic_DNA"/>
</dbReference>
<name>X1TGQ1_9ZZZZ</name>
<feature type="non-terminal residue" evidence="1">
    <location>
        <position position="1"/>
    </location>
</feature>
<accession>X1TGQ1</accession>
<evidence type="ECO:0000313" key="1">
    <source>
        <dbReference type="EMBL" id="GAJ04468.1"/>
    </source>
</evidence>
<gene>
    <name evidence="1" type="ORF">S12H4_53735</name>
</gene>
<comment type="caution">
    <text evidence="1">The sequence shown here is derived from an EMBL/GenBank/DDBJ whole genome shotgun (WGS) entry which is preliminary data.</text>
</comment>